<protein>
    <submittedName>
        <fullName evidence="1">Uncharacterized protein</fullName>
    </submittedName>
</protein>
<gene>
    <name evidence="1" type="ORF">K488DRAFT_82813</name>
</gene>
<name>A0ACB8QVB3_9AGAM</name>
<evidence type="ECO:0000313" key="2">
    <source>
        <dbReference type="Proteomes" id="UP000814128"/>
    </source>
</evidence>
<reference evidence="1" key="1">
    <citation type="submission" date="2021-02" db="EMBL/GenBank/DDBJ databases">
        <authorList>
            <consortium name="DOE Joint Genome Institute"/>
            <person name="Ahrendt S."/>
            <person name="Looney B.P."/>
            <person name="Miyauchi S."/>
            <person name="Morin E."/>
            <person name="Drula E."/>
            <person name="Courty P.E."/>
            <person name="Chicoki N."/>
            <person name="Fauchery L."/>
            <person name="Kohler A."/>
            <person name="Kuo A."/>
            <person name="Labutti K."/>
            <person name="Pangilinan J."/>
            <person name="Lipzen A."/>
            <person name="Riley R."/>
            <person name="Andreopoulos W."/>
            <person name="He G."/>
            <person name="Johnson J."/>
            <person name="Barry K.W."/>
            <person name="Grigoriev I.V."/>
            <person name="Nagy L."/>
            <person name="Hibbett D."/>
            <person name="Henrissat B."/>
            <person name="Matheny P.B."/>
            <person name="Labbe J."/>
            <person name="Martin F."/>
        </authorList>
    </citation>
    <scope>NUCLEOTIDE SEQUENCE</scope>
    <source>
        <strain evidence="1">EC-137</strain>
    </source>
</reference>
<organism evidence="1 2">
    <name type="scientific">Vararia minispora EC-137</name>
    <dbReference type="NCBI Taxonomy" id="1314806"/>
    <lineage>
        <taxon>Eukaryota</taxon>
        <taxon>Fungi</taxon>
        <taxon>Dikarya</taxon>
        <taxon>Basidiomycota</taxon>
        <taxon>Agaricomycotina</taxon>
        <taxon>Agaricomycetes</taxon>
        <taxon>Russulales</taxon>
        <taxon>Lachnocladiaceae</taxon>
        <taxon>Vararia</taxon>
    </lineage>
</organism>
<dbReference type="Proteomes" id="UP000814128">
    <property type="component" value="Unassembled WGS sequence"/>
</dbReference>
<comment type="caution">
    <text evidence="1">The sequence shown here is derived from an EMBL/GenBank/DDBJ whole genome shotgun (WGS) entry which is preliminary data.</text>
</comment>
<sequence length="183" mass="20506">MTTYSEFPSPSSSTTATLPPAPVTSNVDYSTPALVHRQKDFRVFTFQQSLLHLGQLAEDVSFADSIKSMKEEQDGLEQKLWEERQEIIHRHERKVEAVKAKAQIVGVGLSKHDAETLSTAVRRELHQFDLERVLPAWDGLTSKHQAAMEVLTVPSMFVTSDTSSLQKQKKVMQVLESVVSIEG</sequence>
<proteinExistence type="predicted"/>
<keyword evidence="2" id="KW-1185">Reference proteome</keyword>
<dbReference type="EMBL" id="MU273481">
    <property type="protein sequence ID" value="KAI0035622.1"/>
    <property type="molecule type" value="Genomic_DNA"/>
</dbReference>
<accession>A0ACB8QVB3</accession>
<reference evidence="1" key="2">
    <citation type="journal article" date="2022" name="New Phytol.">
        <title>Evolutionary transition to the ectomycorrhizal habit in the genomes of a hyperdiverse lineage of mushroom-forming fungi.</title>
        <authorList>
            <person name="Looney B."/>
            <person name="Miyauchi S."/>
            <person name="Morin E."/>
            <person name="Drula E."/>
            <person name="Courty P.E."/>
            <person name="Kohler A."/>
            <person name="Kuo A."/>
            <person name="LaButti K."/>
            <person name="Pangilinan J."/>
            <person name="Lipzen A."/>
            <person name="Riley R."/>
            <person name="Andreopoulos W."/>
            <person name="He G."/>
            <person name="Johnson J."/>
            <person name="Nolan M."/>
            <person name="Tritt A."/>
            <person name="Barry K.W."/>
            <person name="Grigoriev I.V."/>
            <person name="Nagy L.G."/>
            <person name="Hibbett D."/>
            <person name="Henrissat B."/>
            <person name="Matheny P.B."/>
            <person name="Labbe J."/>
            <person name="Martin F.M."/>
        </authorList>
    </citation>
    <scope>NUCLEOTIDE SEQUENCE</scope>
    <source>
        <strain evidence="1">EC-137</strain>
    </source>
</reference>
<evidence type="ECO:0000313" key="1">
    <source>
        <dbReference type="EMBL" id="KAI0035622.1"/>
    </source>
</evidence>